<proteinExistence type="predicted"/>
<gene>
    <name evidence="2" type="ORF">GCM10007913_34580</name>
</gene>
<protein>
    <recommendedName>
        <fullName evidence="1">DUF1737 domain-containing protein</fullName>
    </recommendedName>
</protein>
<evidence type="ECO:0000259" key="1">
    <source>
        <dbReference type="Pfam" id="PF08410"/>
    </source>
</evidence>
<dbReference type="Pfam" id="PF08410">
    <property type="entry name" value="DUF1737"/>
    <property type="match status" value="1"/>
</dbReference>
<feature type="domain" description="DUF1737" evidence="1">
    <location>
        <begin position="26"/>
        <end position="77"/>
    </location>
</feature>
<evidence type="ECO:0000313" key="2">
    <source>
        <dbReference type="EMBL" id="GLQ11526.1"/>
    </source>
</evidence>
<reference evidence="2" key="1">
    <citation type="journal article" date="2014" name="Int. J. Syst. Evol. Microbiol.">
        <title>Complete genome of a new Firmicutes species belonging to the dominant human colonic microbiota ('Ruminococcus bicirculans') reveals two chromosomes and a selective capacity to utilize plant glucans.</title>
        <authorList>
            <consortium name="NISC Comparative Sequencing Program"/>
            <person name="Wegmann U."/>
            <person name="Louis P."/>
            <person name="Goesmann A."/>
            <person name="Henrissat B."/>
            <person name="Duncan S.H."/>
            <person name="Flint H.J."/>
        </authorList>
    </citation>
    <scope>NUCLEOTIDE SEQUENCE</scope>
    <source>
        <strain evidence="2">NBRC 103855</strain>
    </source>
</reference>
<dbReference type="Proteomes" id="UP001161406">
    <property type="component" value="Unassembled WGS sequence"/>
</dbReference>
<dbReference type="RefSeq" id="WP_370461259.1">
    <property type="nucleotide sequence ID" value="NZ_BSNG01000002.1"/>
</dbReference>
<evidence type="ECO:0000313" key="3">
    <source>
        <dbReference type="Proteomes" id="UP001161406"/>
    </source>
</evidence>
<dbReference type="InterPro" id="IPR013619">
    <property type="entry name" value="DUF1737"/>
</dbReference>
<reference evidence="2" key="2">
    <citation type="submission" date="2023-01" db="EMBL/GenBank/DDBJ databases">
        <title>Draft genome sequence of Devosia yakushimensis strain NBRC 103855.</title>
        <authorList>
            <person name="Sun Q."/>
            <person name="Mori K."/>
        </authorList>
    </citation>
    <scope>NUCLEOTIDE SEQUENCE</scope>
    <source>
        <strain evidence="2">NBRC 103855</strain>
    </source>
</reference>
<name>A0ABQ5UJ88_9HYPH</name>
<keyword evidence="3" id="KW-1185">Reference proteome</keyword>
<dbReference type="EMBL" id="BSNG01000002">
    <property type="protein sequence ID" value="GLQ11526.1"/>
    <property type="molecule type" value="Genomic_DNA"/>
</dbReference>
<sequence>MASRLALWQKKINLGRMGRPHTGVAMLIYRFLSGEDDSSFCHKVTKALSEGWQLHGSPTYAYDAVAKKMKAGQAVTRVARDQPYDPDKKLTDF</sequence>
<comment type="caution">
    <text evidence="2">The sequence shown here is derived from an EMBL/GenBank/DDBJ whole genome shotgun (WGS) entry which is preliminary data.</text>
</comment>
<organism evidence="2 3">
    <name type="scientific">Devosia yakushimensis</name>
    <dbReference type="NCBI Taxonomy" id="470028"/>
    <lineage>
        <taxon>Bacteria</taxon>
        <taxon>Pseudomonadati</taxon>
        <taxon>Pseudomonadota</taxon>
        <taxon>Alphaproteobacteria</taxon>
        <taxon>Hyphomicrobiales</taxon>
        <taxon>Devosiaceae</taxon>
        <taxon>Devosia</taxon>
    </lineage>
</organism>
<accession>A0ABQ5UJ88</accession>